<protein>
    <submittedName>
        <fullName evidence="2">Uncharacterized protein</fullName>
    </submittedName>
</protein>
<name>A0A2T7C2M1_9POAL</name>
<dbReference type="Proteomes" id="UP000244336">
    <property type="component" value="Chromosome 9"/>
</dbReference>
<keyword evidence="3" id="KW-1185">Reference proteome</keyword>
<sequence length="129" mass="14136">MFALQRRHCECVCVDEAEASAPPVGFGGFIFTDSFSLQHCSLQACLGASRRRLPASSLERLRLVRPSSWRTGREPGRERGRGPWLGAGATENRRPREAESEGTTEPGRRRLGLSASASGAGLRAVRRRD</sequence>
<dbReference type="EMBL" id="CM009757">
    <property type="protein sequence ID" value="PUZ37589.1"/>
    <property type="molecule type" value="Genomic_DNA"/>
</dbReference>
<evidence type="ECO:0000313" key="2">
    <source>
        <dbReference type="EMBL" id="PUZ37589.1"/>
    </source>
</evidence>
<evidence type="ECO:0000313" key="3">
    <source>
        <dbReference type="Proteomes" id="UP000244336"/>
    </source>
</evidence>
<feature type="compositionally biased region" description="Basic and acidic residues" evidence="1">
    <location>
        <begin position="71"/>
        <end position="81"/>
    </location>
</feature>
<dbReference type="Gramene" id="PUZ37589">
    <property type="protein sequence ID" value="PUZ37589"/>
    <property type="gene ID" value="GQ55_9G131200"/>
</dbReference>
<feature type="compositionally biased region" description="Low complexity" evidence="1">
    <location>
        <begin position="112"/>
        <end position="123"/>
    </location>
</feature>
<gene>
    <name evidence="2" type="ORF">GQ55_9G131200</name>
</gene>
<evidence type="ECO:0000256" key="1">
    <source>
        <dbReference type="SAM" id="MobiDB-lite"/>
    </source>
</evidence>
<accession>A0A2T7C2M1</accession>
<dbReference type="AlphaFoldDB" id="A0A2T7C2M1"/>
<reference evidence="2 3" key="1">
    <citation type="submission" date="2018-04" db="EMBL/GenBank/DDBJ databases">
        <title>WGS assembly of Panicum hallii var. hallii HAL2.</title>
        <authorList>
            <person name="Lovell J."/>
            <person name="Jenkins J."/>
            <person name="Lowry D."/>
            <person name="Mamidi S."/>
            <person name="Sreedasyam A."/>
            <person name="Weng X."/>
            <person name="Barry K."/>
            <person name="Bonette J."/>
            <person name="Campitelli B."/>
            <person name="Daum C."/>
            <person name="Gordon S."/>
            <person name="Gould B."/>
            <person name="Lipzen A."/>
            <person name="MacQueen A."/>
            <person name="Palacio-Mejia J."/>
            <person name="Plott C."/>
            <person name="Shakirov E."/>
            <person name="Shu S."/>
            <person name="Yoshinaga Y."/>
            <person name="Zane M."/>
            <person name="Rokhsar D."/>
            <person name="Grimwood J."/>
            <person name="Schmutz J."/>
            <person name="Juenger T."/>
        </authorList>
    </citation>
    <scope>NUCLEOTIDE SEQUENCE [LARGE SCALE GENOMIC DNA]</scope>
    <source>
        <strain evidence="3">cv. HAL2</strain>
    </source>
</reference>
<feature type="region of interest" description="Disordered" evidence="1">
    <location>
        <begin position="67"/>
        <end position="129"/>
    </location>
</feature>
<proteinExistence type="predicted"/>
<organism evidence="2 3">
    <name type="scientific">Panicum hallii var. hallii</name>
    <dbReference type="NCBI Taxonomy" id="1504633"/>
    <lineage>
        <taxon>Eukaryota</taxon>
        <taxon>Viridiplantae</taxon>
        <taxon>Streptophyta</taxon>
        <taxon>Embryophyta</taxon>
        <taxon>Tracheophyta</taxon>
        <taxon>Spermatophyta</taxon>
        <taxon>Magnoliopsida</taxon>
        <taxon>Liliopsida</taxon>
        <taxon>Poales</taxon>
        <taxon>Poaceae</taxon>
        <taxon>PACMAD clade</taxon>
        <taxon>Panicoideae</taxon>
        <taxon>Panicodae</taxon>
        <taxon>Paniceae</taxon>
        <taxon>Panicinae</taxon>
        <taxon>Panicum</taxon>
        <taxon>Panicum sect. Panicum</taxon>
    </lineage>
</organism>